<feature type="region of interest" description="Disordered" evidence="1">
    <location>
        <begin position="1"/>
        <end position="65"/>
    </location>
</feature>
<dbReference type="Gene3D" id="1.10.472.10">
    <property type="entry name" value="Cyclin-like"/>
    <property type="match status" value="2"/>
</dbReference>
<dbReference type="GeneID" id="9689632"/>
<dbReference type="Pfam" id="PF00134">
    <property type="entry name" value="Cyclin_N"/>
    <property type="match status" value="1"/>
</dbReference>
<organism evidence="4">
    <name type="scientific">Micromonas pusilla (strain CCMP1545)</name>
    <name type="common">Picoplanktonic green alga</name>
    <dbReference type="NCBI Taxonomy" id="564608"/>
    <lineage>
        <taxon>Eukaryota</taxon>
        <taxon>Viridiplantae</taxon>
        <taxon>Chlorophyta</taxon>
        <taxon>Mamiellophyceae</taxon>
        <taxon>Mamiellales</taxon>
        <taxon>Mamiellaceae</taxon>
        <taxon>Micromonas</taxon>
    </lineage>
</organism>
<feature type="compositionally biased region" description="Polar residues" evidence="1">
    <location>
        <begin position="50"/>
        <end position="65"/>
    </location>
</feature>
<dbReference type="OMA" id="ECPRRIS"/>
<dbReference type="InterPro" id="IPR043198">
    <property type="entry name" value="Cyclin/Ssn8"/>
</dbReference>
<name>C1N818_MICPC</name>
<proteinExistence type="predicted"/>
<dbReference type="EMBL" id="GG663750">
    <property type="protein sequence ID" value="EEH51627.1"/>
    <property type="molecule type" value="Genomic_DNA"/>
</dbReference>
<gene>
    <name evidence="3" type="ORF">MICPUCDRAFT_53911</name>
</gene>
<keyword evidence="4" id="KW-1185">Reference proteome</keyword>
<dbReference type="GO" id="GO:0006357">
    <property type="term" value="P:regulation of transcription by RNA polymerase II"/>
    <property type="evidence" value="ECO:0007669"/>
    <property type="project" value="InterPro"/>
</dbReference>
<dbReference type="InterPro" id="IPR036915">
    <property type="entry name" value="Cyclin-like_sf"/>
</dbReference>
<dbReference type="SUPFAM" id="SSF47954">
    <property type="entry name" value="Cyclin-like"/>
    <property type="match status" value="2"/>
</dbReference>
<evidence type="ECO:0000313" key="3">
    <source>
        <dbReference type="EMBL" id="EEH51627.1"/>
    </source>
</evidence>
<dbReference type="KEGG" id="mpp:MICPUCDRAFT_53911"/>
<dbReference type="GO" id="GO:0016538">
    <property type="term" value="F:cyclin-dependent protein serine/threonine kinase regulator activity"/>
    <property type="evidence" value="ECO:0007669"/>
    <property type="project" value="InterPro"/>
</dbReference>
<dbReference type="Proteomes" id="UP000001876">
    <property type="component" value="Unassembled WGS sequence"/>
</dbReference>
<evidence type="ECO:0000313" key="4">
    <source>
        <dbReference type="Proteomes" id="UP000001876"/>
    </source>
</evidence>
<dbReference type="STRING" id="564608.C1N818"/>
<sequence length="426" mass="44882">MHSDAISRGARDDRGRGGERPSTSAPRGAWPRPPSSTHHLHHHHRPITATGATNPSLSLAATTTHSPSALRGIASSAEIEHRAKASSLLRTTTTALQMPTPCAIAAWTMALRFYAKHPVDAHDVLDVVSTCVYIASKLEECPRRISDIVNVAWRVLRPKPGDPESIAKKFGIVGATSAAAAAAAEGEMRGGGGHGEAAANDALEFMKNATDEEKVAVKNGAAAAAQAKAAAAFAAAMRKEETGETTGGKPVVAQNAASASVTDATEPSVYVGEAYYQAKDRVLELEQEVLRCIDYALNVPQPHKYLLNMCAAVRAPPRAAQFASVTLTDAAFHTTLLLRYRAGEIAAAALRLSGMMHGLESRWEAEYADARRRGGDTGGGGGAGGGWWTAFGYDARVLDDIGWEMMDVLERTPESEAAAAAAVKAE</sequence>
<dbReference type="RefSeq" id="XP_003064005.1">
    <property type="nucleotide sequence ID" value="XM_003063959.1"/>
</dbReference>
<protein>
    <submittedName>
        <fullName evidence="3">Predicted protein</fullName>
    </submittedName>
</protein>
<evidence type="ECO:0000256" key="1">
    <source>
        <dbReference type="SAM" id="MobiDB-lite"/>
    </source>
</evidence>
<dbReference type="PANTHER" id="PTHR10026">
    <property type="entry name" value="CYCLIN"/>
    <property type="match status" value="1"/>
</dbReference>
<dbReference type="AlphaFoldDB" id="C1N818"/>
<dbReference type="OrthoDB" id="567011at2759"/>
<accession>C1N818</accession>
<evidence type="ECO:0000259" key="2">
    <source>
        <dbReference type="Pfam" id="PF00134"/>
    </source>
</evidence>
<feature type="compositionally biased region" description="Basic and acidic residues" evidence="1">
    <location>
        <begin position="1"/>
        <end position="19"/>
    </location>
</feature>
<reference evidence="3 4" key="1">
    <citation type="journal article" date="2009" name="Science">
        <title>Green evolution and dynamic adaptations revealed by genomes of the marine picoeukaryotes Micromonas.</title>
        <authorList>
            <person name="Worden A.Z."/>
            <person name="Lee J.H."/>
            <person name="Mock T."/>
            <person name="Rouze P."/>
            <person name="Simmons M.P."/>
            <person name="Aerts A.L."/>
            <person name="Allen A.E."/>
            <person name="Cuvelier M.L."/>
            <person name="Derelle E."/>
            <person name="Everett M.V."/>
            <person name="Foulon E."/>
            <person name="Grimwood J."/>
            <person name="Gundlach H."/>
            <person name="Henrissat B."/>
            <person name="Napoli C."/>
            <person name="McDonald S.M."/>
            <person name="Parker M.S."/>
            <person name="Rombauts S."/>
            <person name="Salamov A."/>
            <person name="Von Dassow P."/>
            <person name="Badger J.H."/>
            <person name="Coutinho P.M."/>
            <person name="Demir E."/>
            <person name="Dubchak I."/>
            <person name="Gentemann C."/>
            <person name="Eikrem W."/>
            <person name="Gready J.E."/>
            <person name="John U."/>
            <person name="Lanier W."/>
            <person name="Lindquist E.A."/>
            <person name="Lucas S."/>
            <person name="Mayer K.F."/>
            <person name="Moreau H."/>
            <person name="Not F."/>
            <person name="Otillar R."/>
            <person name="Panaud O."/>
            <person name="Pangilinan J."/>
            <person name="Paulsen I."/>
            <person name="Piegu B."/>
            <person name="Poliakov A."/>
            <person name="Robbens S."/>
            <person name="Schmutz J."/>
            <person name="Toulza E."/>
            <person name="Wyss T."/>
            <person name="Zelensky A."/>
            <person name="Zhou K."/>
            <person name="Armbrust E.V."/>
            <person name="Bhattacharya D."/>
            <person name="Goodenough U.W."/>
            <person name="Van de Peer Y."/>
            <person name="Grigoriev I.V."/>
        </authorList>
    </citation>
    <scope>NUCLEOTIDE SEQUENCE [LARGE SCALE GENOMIC DNA]</scope>
    <source>
        <strain evidence="3 4">CCMP1545</strain>
    </source>
</reference>
<dbReference type="InterPro" id="IPR006671">
    <property type="entry name" value="Cyclin_N"/>
</dbReference>
<feature type="domain" description="Cyclin N-terminal" evidence="2">
    <location>
        <begin position="76"/>
        <end position="152"/>
    </location>
</feature>